<dbReference type="PANTHER" id="PTHR43176:SF3">
    <property type="entry name" value="3-HYDROXYISOBUTYRYL-COA HYDROLASE, MITOCHONDRIAL"/>
    <property type="match status" value="1"/>
</dbReference>
<dbReference type="UniPathway" id="UPA00362"/>
<name>A0A6F9DF88_9ASCI</name>
<evidence type="ECO:0000256" key="6">
    <source>
        <dbReference type="ARBA" id="ARBA00016714"/>
    </source>
</evidence>
<evidence type="ECO:0000256" key="7">
    <source>
        <dbReference type="ARBA" id="ARBA00022456"/>
    </source>
</evidence>
<sequence length="405" mass="45685">MLPARSIFRVQVISKHLSSPLKQRTSTVGLCMPCKLYRIPCFRSMSSKYVEDDVLFDKVGGAGIITLNRPSALNALNLSMIQKILPKIKEWEDDPRTTMIIMKGSGDKAFCAGGDIRSITDEARMGNYAPGQEFFHSEYHLNYRIATCLVPYIAIIDGITMGGGVGLSVHGEHRICTERTLFAMPETGIGLFPDVGGSHFLPRLSQHLGLYLALTGYKLKGRDVYKAGVATRMVDSTMLPKLEKELVSMETPTQQDIIDILRKYHEECQTGRERDYLILRDREDDIKRIFCADTVEEIFQNLEADGSEWAKQQLDTLKKMSPTSLKVTHQQIQMGASLELDECLEMEYRIGCNCLRNNDFQEGVRALLVDKDKNPKWNPNTLSGVTDEILNSYFTLPEGLEELEL</sequence>
<dbReference type="SUPFAM" id="SSF52096">
    <property type="entry name" value="ClpP/crotonase"/>
    <property type="match status" value="1"/>
</dbReference>
<protein>
    <recommendedName>
        <fullName evidence="6">3-hydroxyisobutyryl-CoA hydrolase, mitochondrial</fullName>
        <ecNumber evidence="5">3.1.2.4</ecNumber>
    </recommendedName>
    <alternativeName>
        <fullName evidence="11">3-hydroxyisobutyryl-coenzyme A hydrolase</fullName>
    </alternativeName>
</protein>
<dbReference type="EMBL" id="LR785751">
    <property type="protein sequence ID" value="CAB3252815.1"/>
    <property type="molecule type" value="mRNA"/>
</dbReference>
<comment type="subcellular location">
    <subcellularLocation>
        <location evidence="2">Mitochondrion</location>
    </subcellularLocation>
</comment>
<evidence type="ECO:0000256" key="8">
    <source>
        <dbReference type="ARBA" id="ARBA00022801"/>
    </source>
</evidence>
<dbReference type="GO" id="GO:0003860">
    <property type="term" value="F:3-hydroxyisobutyryl-CoA hydrolase activity"/>
    <property type="evidence" value="ECO:0007669"/>
    <property type="project" value="UniProtKB-EC"/>
</dbReference>
<keyword evidence="9" id="KW-0496">Mitochondrion</keyword>
<dbReference type="FunFam" id="3.90.226.10:FF:000026">
    <property type="entry name" value="3-hydroxyisobutyryl-CoA hydrolase, mitochondrial"/>
    <property type="match status" value="1"/>
</dbReference>
<dbReference type="NCBIfam" id="NF004127">
    <property type="entry name" value="PRK05617.1"/>
    <property type="match status" value="1"/>
</dbReference>
<dbReference type="PANTHER" id="PTHR43176">
    <property type="entry name" value="3-HYDROXYISOBUTYRYL-COA HYDROLASE-RELATED"/>
    <property type="match status" value="1"/>
</dbReference>
<comment type="function">
    <text evidence="10">Hydrolyzes 3-hydroxyisobutyryl-CoA (HIBYL-CoA), a saline catabolite. Has high activity toward isobutyryl-CoA. Could be an isobutyryl-CoA dehydrogenase that functions in valine catabolism. Also hydrolyzes 3-hydroxypropanoyl-CoA.</text>
</comment>
<dbReference type="GO" id="GO:0006574">
    <property type="term" value="P:L-valine catabolic process"/>
    <property type="evidence" value="ECO:0007669"/>
    <property type="project" value="UniProtKB-UniPathway"/>
</dbReference>
<dbReference type="Pfam" id="PF16113">
    <property type="entry name" value="ECH_2"/>
    <property type="match status" value="1"/>
</dbReference>
<gene>
    <name evidence="13" type="primary">Hibch</name>
</gene>
<keyword evidence="7" id="KW-0101">Branched-chain amino acid catabolism</keyword>
<dbReference type="CDD" id="cd06558">
    <property type="entry name" value="crotonase-like"/>
    <property type="match status" value="1"/>
</dbReference>
<dbReference type="InterPro" id="IPR045004">
    <property type="entry name" value="ECH_dom"/>
</dbReference>
<comment type="pathway">
    <text evidence="3">Amino-acid degradation; L-valine degradation.</text>
</comment>
<dbReference type="GO" id="GO:0005739">
    <property type="term" value="C:mitochondrion"/>
    <property type="evidence" value="ECO:0007669"/>
    <property type="project" value="UniProtKB-SubCell"/>
</dbReference>
<comment type="similarity">
    <text evidence="4">Belongs to the enoyl-CoA hydratase/isomerase family.</text>
</comment>
<evidence type="ECO:0000313" key="13">
    <source>
        <dbReference type="EMBL" id="CAB3252815.1"/>
    </source>
</evidence>
<accession>A0A6F9DF88</accession>
<dbReference type="Gene3D" id="3.90.226.10">
    <property type="entry name" value="2-enoyl-CoA Hydratase, Chain A, domain 1"/>
    <property type="match status" value="1"/>
</dbReference>
<evidence type="ECO:0000256" key="10">
    <source>
        <dbReference type="ARBA" id="ARBA00024871"/>
    </source>
</evidence>
<organism evidence="13">
    <name type="scientific">Phallusia mammillata</name>
    <dbReference type="NCBI Taxonomy" id="59560"/>
    <lineage>
        <taxon>Eukaryota</taxon>
        <taxon>Metazoa</taxon>
        <taxon>Chordata</taxon>
        <taxon>Tunicata</taxon>
        <taxon>Ascidiacea</taxon>
        <taxon>Phlebobranchia</taxon>
        <taxon>Ascidiidae</taxon>
        <taxon>Phallusia</taxon>
    </lineage>
</organism>
<dbReference type="InterPro" id="IPR029045">
    <property type="entry name" value="ClpP/crotonase-like_dom_sf"/>
</dbReference>
<evidence type="ECO:0000256" key="3">
    <source>
        <dbReference type="ARBA" id="ARBA00005109"/>
    </source>
</evidence>
<dbReference type="EC" id="3.1.2.4" evidence="5"/>
<evidence type="ECO:0000256" key="4">
    <source>
        <dbReference type="ARBA" id="ARBA00005254"/>
    </source>
</evidence>
<evidence type="ECO:0000256" key="2">
    <source>
        <dbReference type="ARBA" id="ARBA00004173"/>
    </source>
</evidence>
<proteinExistence type="evidence at transcript level"/>
<evidence type="ECO:0000256" key="1">
    <source>
        <dbReference type="ARBA" id="ARBA00001709"/>
    </source>
</evidence>
<evidence type="ECO:0000259" key="12">
    <source>
        <dbReference type="Pfam" id="PF16113"/>
    </source>
</evidence>
<keyword evidence="8 13" id="KW-0378">Hydrolase</keyword>
<dbReference type="InterPro" id="IPR032259">
    <property type="entry name" value="HIBYL-CoA-H"/>
</dbReference>
<evidence type="ECO:0000256" key="11">
    <source>
        <dbReference type="ARBA" id="ARBA00031181"/>
    </source>
</evidence>
<evidence type="ECO:0000256" key="5">
    <source>
        <dbReference type="ARBA" id="ARBA00011915"/>
    </source>
</evidence>
<evidence type="ECO:0000256" key="9">
    <source>
        <dbReference type="ARBA" id="ARBA00023128"/>
    </source>
</evidence>
<comment type="catalytic activity">
    <reaction evidence="1">
        <text>3-hydroxy-2-methylpropanoyl-CoA + H2O = 3-hydroxy-2-methylpropanoate + CoA + H(+)</text>
        <dbReference type="Rhea" id="RHEA:20888"/>
        <dbReference type="ChEBI" id="CHEBI:11805"/>
        <dbReference type="ChEBI" id="CHEBI:15377"/>
        <dbReference type="ChEBI" id="CHEBI:15378"/>
        <dbReference type="ChEBI" id="CHEBI:57287"/>
        <dbReference type="ChEBI" id="CHEBI:57340"/>
        <dbReference type="EC" id="3.1.2.4"/>
    </reaction>
</comment>
<dbReference type="AlphaFoldDB" id="A0A6F9DF88"/>
<feature type="domain" description="Enoyl-CoA hydratase/isomerase" evidence="12">
    <location>
        <begin position="63"/>
        <end position="394"/>
    </location>
</feature>
<reference evidence="13" key="1">
    <citation type="submission" date="2020-04" db="EMBL/GenBank/DDBJ databases">
        <authorList>
            <person name="Neveu A P."/>
        </authorList>
    </citation>
    <scope>NUCLEOTIDE SEQUENCE</scope>
    <source>
        <tissue evidence="13">Whole embryo</tissue>
    </source>
</reference>